<proteinExistence type="predicted"/>
<reference evidence="3 4" key="1">
    <citation type="submission" date="2020-09" db="EMBL/GenBank/DDBJ databases">
        <title>Novel species in genus Gordonia.</title>
        <authorList>
            <person name="Zhang G."/>
        </authorList>
    </citation>
    <scope>NUCLEOTIDE SEQUENCE [LARGE SCALE GENOMIC DNA]</scope>
    <source>
        <strain evidence="3 4">ON-33</strain>
    </source>
</reference>
<sequence>MTTPSHRRALRRRLVYTAAALAVIGAPAIAPTAIGTATAAPSQMAATSAPAAFDLAGTVNTRTFTNYHTADGQSINGRVIRSDSLDKLTAADQKKLAGHRVTSIIDFRSDVERAVQPDRAVPGATAVNYNVFGSPVPISVDSGSAGLTDTESQYREFVTSASARDAFRKTLLDIKSTAGKGDTVLYHCTAGKDRTGWASAVLLSILGVDRSTVEQDYLASNTFRHADAGDSLNGVNISSLRAAFAAADKTYGSFDNYVSKGLGLTAGDIAGLKKGLLVKHA</sequence>
<comment type="caution">
    <text evidence="3">The sequence shown here is derived from an EMBL/GenBank/DDBJ whole genome shotgun (WGS) entry which is preliminary data.</text>
</comment>
<feature type="chain" id="PRO_5047170130" evidence="1">
    <location>
        <begin position="33"/>
        <end position="281"/>
    </location>
</feature>
<protein>
    <submittedName>
        <fullName evidence="3">Tyrosine-protein phosphatase</fullName>
    </submittedName>
</protein>
<dbReference type="PROSITE" id="PS51318">
    <property type="entry name" value="TAT"/>
    <property type="match status" value="1"/>
</dbReference>
<evidence type="ECO:0000256" key="1">
    <source>
        <dbReference type="SAM" id="SignalP"/>
    </source>
</evidence>
<keyword evidence="4" id="KW-1185">Reference proteome</keyword>
<accession>A0ABR7WG67</accession>
<evidence type="ECO:0000259" key="2">
    <source>
        <dbReference type="PROSITE" id="PS50056"/>
    </source>
</evidence>
<name>A0ABR7WG67_9ACTN</name>
<dbReference type="RefSeq" id="WP_190268243.1">
    <property type="nucleotide sequence ID" value="NZ_BAABAD010000004.1"/>
</dbReference>
<dbReference type="Pfam" id="PF13350">
    <property type="entry name" value="Y_phosphatase3"/>
    <property type="match status" value="1"/>
</dbReference>
<organism evidence="3 4">
    <name type="scientific">Gordonia hankookensis</name>
    <dbReference type="NCBI Taxonomy" id="589403"/>
    <lineage>
        <taxon>Bacteria</taxon>
        <taxon>Bacillati</taxon>
        <taxon>Actinomycetota</taxon>
        <taxon>Actinomycetes</taxon>
        <taxon>Mycobacteriales</taxon>
        <taxon>Gordoniaceae</taxon>
        <taxon>Gordonia</taxon>
    </lineage>
</organism>
<dbReference type="PROSITE" id="PS50056">
    <property type="entry name" value="TYR_PHOSPHATASE_2"/>
    <property type="match status" value="1"/>
</dbReference>
<gene>
    <name evidence="3" type="ORF">IDF66_19445</name>
</gene>
<dbReference type="Proteomes" id="UP000602395">
    <property type="component" value="Unassembled WGS sequence"/>
</dbReference>
<dbReference type="SUPFAM" id="SSF52799">
    <property type="entry name" value="(Phosphotyrosine protein) phosphatases II"/>
    <property type="match status" value="1"/>
</dbReference>
<feature type="signal peptide" evidence="1">
    <location>
        <begin position="1"/>
        <end position="32"/>
    </location>
</feature>
<dbReference type="InterPro" id="IPR006311">
    <property type="entry name" value="TAT_signal"/>
</dbReference>
<dbReference type="InterPro" id="IPR029021">
    <property type="entry name" value="Prot-tyrosine_phosphatase-like"/>
</dbReference>
<evidence type="ECO:0000313" key="4">
    <source>
        <dbReference type="Proteomes" id="UP000602395"/>
    </source>
</evidence>
<dbReference type="InterPro" id="IPR026893">
    <property type="entry name" value="Tyr/Ser_Pase_IphP-type"/>
</dbReference>
<evidence type="ECO:0000313" key="3">
    <source>
        <dbReference type="EMBL" id="MBD1321759.1"/>
    </source>
</evidence>
<dbReference type="InterPro" id="IPR000387">
    <property type="entry name" value="Tyr_Pase_dom"/>
</dbReference>
<keyword evidence="1" id="KW-0732">Signal</keyword>
<dbReference type="Gene3D" id="3.90.190.10">
    <property type="entry name" value="Protein tyrosine phosphatase superfamily"/>
    <property type="match status" value="1"/>
</dbReference>
<dbReference type="EMBL" id="JACWMS010000004">
    <property type="protein sequence ID" value="MBD1321759.1"/>
    <property type="molecule type" value="Genomic_DNA"/>
</dbReference>
<feature type="domain" description="Tyrosine specific protein phosphatases" evidence="2">
    <location>
        <begin position="165"/>
        <end position="196"/>
    </location>
</feature>